<keyword evidence="14" id="KW-0564">Palmitate</keyword>
<evidence type="ECO:0000256" key="10">
    <source>
        <dbReference type="ARBA" id="ARBA00022729"/>
    </source>
</evidence>
<keyword evidence="12" id="KW-0460">Magnesium</keyword>
<dbReference type="EC" id="2.7.1.180" evidence="3"/>
<comment type="catalytic activity">
    <reaction evidence="17">
        <text>L-threonyl-[protein] + FAD = FMN-L-threonyl-[protein] + AMP + H(+)</text>
        <dbReference type="Rhea" id="RHEA:36847"/>
        <dbReference type="Rhea" id="RHEA-COMP:11060"/>
        <dbReference type="Rhea" id="RHEA-COMP:11061"/>
        <dbReference type="ChEBI" id="CHEBI:15378"/>
        <dbReference type="ChEBI" id="CHEBI:30013"/>
        <dbReference type="ChEBI" id="CHEBI:57692"/>
        <dbReference type="ChEBI" id="CHEBI:74257"/>
        <dbReference type="ChEBI" id="CHEBI:456215"/>
        <dbReference type="EC" id="2.7.1.180"/>
    </reaction>
</comment>
<evidence type="ECO:0000256" key="12">
    <source>
        <dbReference type="ARBA" id="ARBA00022842"/>
    </source>
</evidence>
<keyword evidence="18" id="KW-0812">Transmembrane</keyword>
<dbReference type="PANTHER" id="PTHR30040">
    <property type="entry name" value="THIAMINE BIOSYNTHESIS LIPOPROTEIN APBE"/>
    <property type="match status" value="1"/>
</dbReference>
<feature type="transmembrane region" description="Helical" evidence="18">
    <location>
        <begin position="381"/>
        <end position="404"/>
    </location>
</feature>
<dbReference type="SUPFAM" id="SSF143631">
    <property type="entry name" value="ApbE-like"/>
    <property type="match status" value="1"/>
</dbReference>
<dbReference type="InterPro" id="IPR024932">
    <property type="entry name" value="ApbE"/>
</dbReference>
<organism evidence="19">
    <name type="scientific">hydrothermal vent metagenome</name>
    <dbReference type="NCBI Taxonomy" id="652676"/>
    <lineage>
        <taxon>unclassified sequences</taxon>
        <taxon>metagenomes</taxon>
        <taxon>ecological metagenomes</taxon>
    </lineage>
</organism>
<protein>
    <recommendedName>
        <fullName evidence="4">FAD:protein FMN transferase</fullName>
        <ecNumber evidence="3">2.7.1.180</ecNumber>
    </recommendedName>
    <alternativeName>
        <fullName evidence="16">Flavin transferase</fullName>
    </alternativeName>
</protein>
<evidence type="ECO:0000256" key="2">
    <source>
        <dbReference type="ARBA" id="ARBA00004533"/>
    </source>
</evidence>
<evidence type="ECO:0000256" key="16">
    <source>
        <dbReference type="ARBA" id="ARBA00031306"/>
    </source>
</evidence>
<dbReference type="FunFam" id="3.10.520.10:FF:000001">
    <property type="entry name" value="FAD:protein FMN transferase"/>
    <property type="match status" value="1"/>
</dbReference>
<evidence type="ECO:0000256" key="3">
    <source>
        <dbReference type="ARBA" id="ARBA00011955"/>
    </source>
</evidence>
<keyword evidence="10" id="KW-0732">Signal</keyword>
<evidence type="ECO:0000256" key="17">
    <source>
        <dbReference type="ARBA" id="ARBA00048540"/>
    </source>
</evidence>
<dbReference type="AlphaFoldDB" id="A0A3B1DNY6"/>
<reference evidence="19" key="1">
    <citation type="submission" date="2018-06" db="EMBL/GenBank/DDBJ databases">
        <authorList>
            <person name="Zhirakovskaya E."/>
        </authorList>
    </citation>
    <scope>NUCLEOTIDE SEQUENCE</scope>
</reference>
<sequence length="458" mass="50407">MLKRKGIAHLLALFLQHFLSLRNLGSDIVWVMLFSLLLIGCRNQQPATSASPPPIFMVGSTMGTKWKATIPVLPPDIADEELFAAIKMKLKEINRMMSTYLPTSEVSTFNKSTSTDWFSISKETALVITEAQRISQLSDGAFDITVAPLVNLWNFGPEIHEQQLPDNVLIAKTIKQVGYKKLAVRLSPPTIRKEIATLQIDLSAIAKGYAVDAIAKLLEERGINSFLIDIGGEVQSKGTKQNGSEWRLGIESPVANQRALYQRIKLTNNAIATSGDYRNFHEVNGKRYSHTIDPRTGQPVDHPLGSASVIAKNCMTADAFATTLMVLGPKEGFRFAKKQNLDVMLIERDGEKLSHQMTTGFEKHLIQKQPAHQKTNSGNSMLIFIITFIVFGLAMVGMAIGYLLKNRCLEGSCGGLSAMKDAQGKPLCESCTHPSLECEELAKKHAATEETPPKSETP</sequence>
<evidence type="ECO:0000256" key="1">
    <source>
        <dbReference type="ARBA" id="ARBA00001946"/>
    </source>
</evidence>
<keyword evidence="7" id="KW-0285">Flavoprotein</keyword>
<keyword evidence="15" id="KW-0449">Lipoprotein</keyword>
<evidence type="ECO:0000313" key="19">
    <source>
        <dbReference type="EMBL" id="VAX42492.1"/>
    </source>
</evidence>
<evidence type="ECO:0000256" key="11">
    <source>
        <dbReference type="ARBA" id="ARBA00022827"/>
    </source>
</evidence>
<keyword evidence="18" id="KW-1133">Transmembrane helix</keyword>
<dbReference type="Pfam" id="PF04400">
    <property type="entry name" value="NqrM"/>
    <property type="match status" value="1"/>
</dbReference>
<keyword evidence="6" id="KW-0997">Cell inner membrane</keyword>
<evidence type="ECO:0000256" key="6">
    <source>
        <dbReference type="ARBA" id="ARBA00022519"/>
    </source>
</evidence>
<proteinExistence type="predicted"/>
<keyword evidence="13 18" id="KW-0472">Membrane</keyword>
<dbReference type="Gene3D" id="3.10.520.10">
    <property type="entry name" value="ApbE-like domains"/>
    <property type="match status" value="1"/>
</dbReference>
<dbReference type="GO" id="GO:0046872">
    <property type="term" value="F:metal ion binding"/>
    <property type="evidence" value="ECO:0007669"/>
    <property type="project" value="UniProtKB-KW"/>
</dbReference>
<dbReference type="GO" id="GO:0016740">
    <property type="term" value="F:transferase activity"/>
    <property type="evidence" value="ECO:0007669"/>
    <property type="project" value="UniProtKB-KW"/>
</dbReference>
<dbReference type="InterPro" id="IPR003374">
    <property type="entry name" value="ApbE-like_sf"/>
</dbReference>
<accession>A0A3B1DNY6</accession>
<evidence type="ECO:0000256" key="8">
    <source>
        <dbReference type="ARBA" id="ARBA00022679"/>
    </source>
</evidence>
<dbReference type="PANTHER" id="PTHR30040:SF2">
    <property type="entry name" value="FAD:PROTEIN FMN TRANSFERASE"/>
    <property type="match status" value="1"/>
</dbReference>
<evidence type="ECO:0000256" key="14">
    <source>
        <dbReference type="ARBA" id="ARBA00023139"/>
    </source>
</evidence>
<dbReference type="GO" id="GO:0005886">
    <property type="term" value="C:plasma membrane"/>
    <property type="evidence" value="ECO:0007669"/>
    <property type="project" value="UniProtKB-SubCell"/>
</dbReference>
<dbReference type="EMBL" id="UOGL01000660">
    <property type="protein sequence ID" value="VAX42492.1"/>
    <property type="molecule type" value="Genomic_DNA"/>
</dbReference>
<comment type="subcellular location">
    <subcellularLocation>
        <location evidence="2">Cell inner membrane</location>
    </subcellularLocation>
</comment>
<gene>
    <name evidence="19" type="ORF">MNBD_PLANCTO02-3243</name>
</gene>
<keyword evidence="5" id="KW-1003">Cell membrane</keyword>
<evidence type="ECO:0000256" key="13">
    <source>
        <dbReference type="ARBA" id="ARBA00023136"/>
    </source>
</evidence>
<evidence type="ECO:0000256" key="4">
    <source>
        <dbReference type="ARBA" id="ARBA00016337"/>
    </source>
</evidence>
<evidence type="ECO:0000256" key="5">
    <source>
        <dbReference type="ARBA" id="ARBA00022475"/>
    </source>
</evidence>
<dbReference type="InterPro" id="IPR007495">
    <property type="entry name" value="NqrM"/>
</dbReference>
<keyword evidence="9" id="KW-0479">Metal-binding</keyword>
<dbReference type="Pfam" id="PF02424">
    <property type="entry name" value="ApbE"/>
    <property type="match status" value="1"/>
</dbReference>
<evidence type="ECO:0000256" key="18">
    <source>
        <dbReference type="SAM" id="Phobius"/>
    </source>
</evidence>
<evidence type="ECO:0000256" key="9">
    <source>
        <dbReference type="ARBA" id="ARBA00022723"/>
    </source>
</evidence>
<name>A0A3B1DNY6_9ZZZZ</name>
<evidence type="ECO:0000256" key="15">
    <source>
        <dbReference type="ARBA" id="ARBA00023288"/>
    </source>
</evidence>
<keyword evidence="8 19" id="KW-0808">Transferase</keyword>
<comment type="cofactor">
    <cofactor evidence="1">
        <name>Mg(2+)</name>
        <dbReference type="ChEBI" id="CHEBI:18420"/>
    </cofactor>
</comment>
<keyword evidence="11" id="KW-0274">FAD</keyword>
<evidence type="ECO:0000256" key="7">
    <source>
        <dbReference type="ARBA" id="ARBA00022630"/>
    </source>
</evidence>